<evidence type="ECO:0000313" key="2">
    <source>
        <dbReference type="Proteomes" id="UP000001542"/>
    </source>
</evidence>
<name>A2ERL1_TRIV3</name>
<organism evidence="1 2">
    <name type="scientific">Trichomonas vaginalis (strain ATCC PRA-98 / G3)</name>
    <dbReference type="NCBI Taxonomy" id="412133"/>
    <lineage>
        <taxon>Eukaryota</taxon>
        <taxon>Metamonada</taxon>
        <taxon>Parabasalia</taxon>
        <taxon>Trichomonadida</taxon>
        <taxon>Trichomonadidae</taxon>
        <taxon>Trichomonas</taxon>
    </lineage>
</organism>
<reference evidence="1" key="1">
    <citation type="submission" date="2006-10" db="EMBL/GenBank/DDBJ databases">
        <authorList>
            <person name="Amadeo P."/>
            <person name="Zhao Q."/>
            <person name="Wortman J."/>
            <person name="Fraser-Liggett C."/>
            <person name="Carlton J."/>
        </authorList>
    </citation>
    <scope>NUCLEOTIDE SEQUENCE</scope>
    <source>
        <strain evidence="1">G3</strain>
    </source>
</reference>
<dbReference type="GO" id="GO:0015630">
    <property type="term" value="C:microtubule cytoskeleton"/>
    <property type="evidence" value="ECO:0000318"/>
    <property type="project" value="GO_Central"/>
</dbReference>
<dbReference type="InterPro" id="IPR016024">
    <property type="entry name" value="ARM-type_fold"/>
</dbReference>
<protein>
    <submittedName>
        <fullName evidence="1">Armadillo/beta-catenin-like repeat family protein</fullName>
    </submittedName>
</protein>
<dbReference type="PANTHER" id="PTHR23314:SF0">
    <property type="entry name" value="SPERM-ASSOCIATED ANTIGEN 6"/>
    <property type="match status" value="1"/>
</dbReference>
<dbReference type="eggNOG" id="KOG0166">
    <property type="taxonomic scope" value="Eukaryota"/>
</dbReference>
<sequence>MSKQQKNEFETYKNARREFVRYVAEEASRPANIPSLIERDVLSLLRPLLLDNYSAIQQTAALAIGRLANGSEQIATKVVDAGILPEIVTGLSSQDKYIMQNSCFVIRTIAKHSDALAQKCVDAKALDPLVKCLEQDNSKVREAAAWALGFIASHKPELAQAVVNANSIQSLITAVQEPELSLKRIAVCTLGDIAKHNPELAQCVIDARAIPTIAPLLKDSDAKLKQQVCTTLAHIAKHSVDSAELVVEAEIFPAAMNCLRDKDAGVRKAASVLIRQTVSHTIELAQLVIRFDGAAALVDFLKPEQQNEPLHAVIAIGYIATYSQALATSLIQANAPSAVLNVFTTTKNESTQAMAAWALGQLGSHSPENAAKLASLNVLSLLLEAHNSKGASDDLKLRTKRALKVLIQQCNEIEALQPLIEPAPENILKHVLEQISKLLPKNPKMRVPFVTSGGFQAVQKIPAQPGTKIRDYIDAINAVFPEQAVHFYSPKYPDTLLQEIDNYEG</sequence>
<dbReference type="VEuPathDB" id="TrichDB:TVAGG3_0285250"/>
<dbReference type="Gene3D" id="1.25.10.10">
    <property type="entry name" value="Leucine-rich Repeat Variant"/>
    <property type="match status" value="3"/>
</dbReference>
<dbReference type="OMA" id="CECIEQS"/>
<dbReference type="InterPro" id="IPR000225">
    <property type="entry name" value="Armadillo"/>
</dbReference>
<gene>
    <name evidence="1" type="ORF">TVAG_059360</name>
</gene>
<dbReference type="InParanoid" id="A2ERL1"/>
<accession>A2ERL1</accession>
<dbReference type="Proteomes" id="UP000001542">
    <property type="component" value="Unassembled WGS sequence"/>
</dbReference>
<evidence type="ECO:0000313" key="1">
    <source>
        <dbReference type="EMBL" id="EAY04738.1"/>
    </source>
</evidence>
<dbReference type="VEuPathDB" id="TrichDB:TVAG_059360"/>
<dbReference type="OrthoDB" id="7537227at2759"/>
<keyword evidence="2" id="KW-1185">Reference proteome</keyword>
<dbReference type="PANTHER" id="PTHR23314">
    <property type="entry name" value="SPERM-ASSOCIATED ANTIGEN 6 ARMADILLO REPEAT-CONTAINING"/>
    <property type="match status" value="1"/>
</dbReference>
<dbReference type="SMART" id="SM00185">
    <property type="entry name" value="ARM"/>
    <property type="match status" value="7"/>
</dbReference>
<dbReference type="RefSeq" id="XP_001316961.1">
    <property type="nucleotide sequence ID" value="XM_001316926.1"/>
</dbReference>
<dbReference type="SMR" id="A2ERL1"/>
<dbReference type="GO" id="GO:0003341">
    <property type="term" value="P:cilium movement"/>
    <property type="evidence" value="ECO:0000318"/>
    <property type="project" value="GO_Central"/>
</dbReference>
<dbReference type="EMBL" id="DS113467">
    <property type="protein sequence ID" value="EAY04738.1"/>
    <property type="molecule type" value="Genomic_DNA"/>
</dbReference>
<dbReference type="KEGG" id="tva:4762602"/>
<proteinExistence type="predicted"/>
<reference evidence="1" key="2">
    <citation type="journal article" date="2007" name="Science">
        <title>Draft genome sequence of the sexually transmitted pathogen Trichomonas vaginalis.</title>
        <authorList>
            <person name="Carlton J.M."/>
            <person name="Hirt R.P."/>
            <person name="Silva J.C."/>
            <person name="Delcher A.L."/>
            <person name="Schatz M."/>
            <person name="Zhao Q."/>
            <person name="Wortman J.R."/>
            <person name="Bidwell S.L."/>
            <person name="Alsmark U.C.M."/>
            <person name="Besteiro S."/>
            <person name="Sicheritz-Ponten T."/>
            <person name="Noel C.J."/>
            <person name="Dacks J.B."/>
            <person name="Foster P.G."/>
            <person name="Simillion C."/>
            <person name="Van de Peer Y."/>
            <person name="Miranda-Saavedra D."/>
            <person name="Barton G.J."/>
            <person name="Westrop G.D."/>
            <person name="Mueller S."/>
            <person name="Dessi D."/>
            <person name="Fiori P.L."/>
            <person name="Ren Q."/>
            <person name="Paulsen I."/>
            <person name="Zhang H."/>
            <person name="Bastida-Corcuera F.D."/>
            <person name="Simoes-Barbosa A."/>
            <person name="Brown M.T."/>
            <person name="Hayes R.D."/>
            <person name="Mukherjee M."/>
            <person name="Okumura C.Y."/>
            <person name="Schneider R."/>
            <person name="Smith A.J."/>
            <person name="Vanacova S."/>
            <person name="Villalvazo M."/>
            <person name="Haas B.J."/>
            <person name="Pertea M."/>
            <person name="Feldblyum T.V."/>
            <person name="Utterback T.R."/>
            <person name="Shu C.L."/>
            <person name="Osoegawa K."/>
            <person name="de Jong P.J."/>
            <person name="Hrdy I."/>
            <person name="Horvathova L."/>
            <person name="Zubacova Z."/>
            <person name="Dolezal P."/>
            <person name="Malik S.B."/>
            <person name="Logsdon J.M. Jr."/>
            <person name="Henze K."/>
            <person name="Gupta A."/>
            <person name="Wang C.C."/>
            <person name="Dunne R.L."/>
            <person name="Upcroft J.A."/>
            <person name="Upcroft P."/>
            <person name="White O."/>
            <person name="Salzberg S.L."/>
            <person name="Tang P."/>
            <person name="Chiu C.-H."/>
            <person name="Lee Y.-S."/>
            <person name="Embley T.M."/>
            <person name="Coombs G.H."/>
            <person name="Mottram J.C."/>
            <person name="Tachezy J."/>
            <person name="Fraser-Liggett C.M."/>
            <person name="Johnson P.J."/>
        </authorList>
    </citation>
    <scope>NUCLEOTIDE SEQUENCE [LARGE SCALE GENOMIC DNA]</scope>
    <source>
        <strain evidence="1">G3</strain>
    </source>
</reference>
<dbReference type="STRING" id="5722.A2ERL1"/>
<dbReference type="Pfam" id="PF00514">
    <property type="entry name" value="Arm"/>
    <property type="match status" value="2"/>
</dbReference>
<dbReference type="InterPro" id="IPR011989">
    <property type="entry name" value="ARM-like"/>
</dbReference>
<dbReference type="SUPFAM" id="SSF48371">
    <property type="entry name" value="ARM repeat"/>
    <property type="match status" value="1"/>
</dbReference>
<dbReference type="AlphaFoldDB" id="A2ERL1"/>
<dbReference type="GO" id="GO:0008017">
    <property type="term" value="F:microtubule binding"/>
    <property type="evidence" value="ECO:0000318"/>
    <property type="project" value="GO_Central"/>
</dbReference>